<feature type="transmembrane region" description="Helical" evidence="1">
    <location>
        <begin position="46"/>
        <end position="64"/>
    </location>
</feature>
<organism evidence="3 4">
    <name type="scientific">Streptococcus pneumoniae</name>
    <dbReference type="NCBI Taxonomy" id="1313"/>
    <lineage>
        <taxon>Bacteria</taxon>
        <taxon>Bacillati</taxon>
        <taxon>Bacillota</taxon>
        <taxon>Bacilli</taxon>
        <taxon>Lactobacillales</taxon>
        <taxon>Streptococcaceae</taxon>
        <taxon>Streptococcus</taxon>
    </lineage>
</organism>
<feature type="transmembrane region" description="Helical" evidence="1">
    <location>
        <begin position="13"/>
        <end position="34"/>
    </location>
</feature>
<name>A0AA44S5U1_STREE</name>
<evidence type="ECO:0000259" key="2">
    <source>
        <dbReference type="Pfam" id="PF04602"/>
    </source>
</evidence>
<dbReference type="InterPro" id="IPR007680">
    <property type="entry name" value="Arabino_trans_central"/>
</dbReference>
<dbReference type="AlphaFoldDB" id="A0AA44S5U1"/>
<evidence type="ECO:0000313" key="4">
    <source>
        <dbReference type="Proteomes" id="UP000214939"/>
    </source>
</evidence>
<keyword evidence="1" id="KW-1133">Transmembrane helix</keyword>
<evidence type="ECO:0000256" key="1">
    <source>
        <dbReference type="SAM" id="Phobius"/>
    </source>
</evidence>
<accession>A0AA44S5U1</accession>
<dbReference type="RefSeq" id="WP_146657558.1">
    <property type="nucleotide sequence ID" value="NZ_NNBW01000445.1"/>
</dbReference>
<dbReference type="GO" id="GO:0071766">
    <property type="term" value="P:Actinobacterium-type cell wall biogenesis"/>
    <property type="evidence" value="ECO:0007669"/>
    <property type="project" value="InterPro"/>
</dbReference>
<evidence type="ECO:0000313" key="3">
    <source>
        <dbReference type="EMBL" id="OYL20516.1"/>
    </source>
</evidence>
<proteinExistence type="predicted"/>
<dbReference type="Pfam" id="PF04602">
    <property type="entry name" value="Arabinose_trans"/>
    <property type="match status" value="1"/>
</dbReference>
<reference evidence="3 4" key="1">
    <citation type="submission" date="2017-07" db="EMBL/GenBank/DDBJ databases">
        <title>Invasive disease caused simultaneously by more than one serotype of Streptococcus pneumoniae, South Africa.</title>
        <authorList>
            <person name="Ndlangisa K."/>
            <person name="Du Plessis M."/>
            <person name="Von Gottberg A."/>
        </authorList>
    </citation>
    <scope>NUCLEOTIDE SEQUENCE [LARGE SCALE GENOMIC DNA]</scope>
    <source>
        <strain evidence="3 4">8227-15B</strain>
    </source>
</reference>
<dbReference type="GO" id="GO:0052636">
    <property type="term" value="F:arabinosyltransferase activity"/>
    <property type="evidence" value="ECO:0007669"/>
    <property type="project" value="InterPro"/>
</dbReference>
<keyword evidence="1" id="KW-0472">Membrane</keyword>
<feature type="domain" description="Arabinofuranosyltransferase central" evidence="2">
    <location>
        <begin position="1"/>
        <end position="74"/>
    </location>
</feature>
<dbReference type="EMBL" id="NNBW01000445">
    <property type="protein sequence ID" value="OYL20516.1"/>
    <property type="molecule type" value="Genomic_DNA"/>
</dbReference>
<feature type="non-terminal residue" evidence="3">
    <location>
        <position position="1"/>
    </location>
</feature>
<dbReference type="Proteomes" id="UP000214939">
    <property type="component" value="Unassembled WGS sequence"/>
</dbReference>
<sequence length="80" mass="8636">YERLFMASPDGSIARRFAGLALVLALAVSVAMSLRKGRIPGTAAGPSRRIIGITIISFLAMMFTPTKWTHHFGSVSFTPL</sequence>
<comment type="caution">
    <text evidence="3">The sequence shown here is derived from an EMBL/GenBank/DDBJ whole genome shotgun (WGS) entry which is preliminary data.</text>
</comment>
<feature type="non-terminal residue" evidence="3">
    <location>
        <position position="80"/>
    </location>
</feature>
<gene>
    <name evidence="3" type="ORF">A5N45_12685</name>
</gene>
<keyword evidence="1" id="KW-0812">Transmembrane</keyword>
<protein>
    <recommendedName>
        <fullName evidence="2">Arabinofuranosyltransferase central domain-containing protein</fullName>
    </recommendedName>
</protein>